<evidence type="ECO:0000313" key="3">
    <source>
        <dbReference type="EMBL" id="SHJ16592.1"/>
    </source>
</evidence>
<feature type="chain" id="PRO_5012296770" evidence="2">
    <location>
        <begin position="27"/>
        <end position="65"/>
    </location>
</feature>
<gene>
    <name evidence="3" type="ORF">SAMN04488096_10998</name>
</gene>
<evidence type="ECO:0000256" key="2">
    <source>
        <dbReference type="SAM" id="SignalP"/>
    </source>
</evidence>
<organism evidence="3 4">
    <name type="scientific">Mesonia phycicola</name>
    <dbReference type="NCBI Taxonomy" id="579105"/>
    <lineage>
        <taxon>Bacteria</taxon>
        <taxon>Pseudomonadati</taxon>
        <taxon>Bacteroidota</taxon>
        <taxon>Flavobacteriia</taxon>
        <taxon>Flavobacteriales</taxon>
        <taxon>Flavobacteriaceae</taxon>
        <taxon>Mesonia</taxon>
    </lineage>
</organism>
<keyword evidence="4" id="KW-1185">Reference proteome</keyword>
<reference evidence="3 4" key="1">
    <citation type="submission" date="2016-11" db="EMBL/GenBank/DDBJ databases">
        <authorList>
            <person name="Jaros S."/>
            <person name="Januszkiewicz K."/>
            <person name="Wedrychowicz H."/>
        </authorList>
    </citation>
    <scope>NUCLEOTIDE SEQUENCE [LARGE SCALE GENOMIC DNA]</scope>
    <source>
        <strain evidence="3 4">DSM 21425</strain>
    </source>
</reference>
<keyword evidence="2" id="KW-0732">Signal</keyword>
<evidence type="ECO:0000313" key="4">
    <source>
        <dbReference type="Proteomes" id="UP000184225"/>
    </source>
</evidence>
<keyword evidence="1" id="KW-1133">Transmembrane helix</keyword>
<name>A0A1M6H385_9FLAO</name>
<feature type="transmembrane region" description="Helical" evidence="1">
    <location>
        <begin position="42"/>
        <end position="60"/>
    </location>
</feature>
<evidence type="ECO:0000256" key="1">
    <source>
        <dbReference type="SAM" id="Phobius"/>
    </source>
</evidence>
<dbReference type="OrthoDB" id="1375681at2"/>
<protein>
    <submittedName>
        <fullName evidence="3">Uncharacterized protein</fullName>
    </submittedName>
</protein>
<dbReference type="STRING" id="579105.SAMN04488096_10998"/>
<dbReference type="RefSeq" id="WP_073153104.1">
    <property type="nucleotide sequence ID" value="NZ_FQYY01000009.1"/>
</dbReference>
<feature type="signal peptide" evidence="2">
    <location>
        <begin position="1"/>
        <end position="26"/>
    </location>
</feature>
<proteinExistence type="predicted"/>
<dbReference type="Proteomes" id="UP000184225">
    <property type="component" value="Unassembled WGS sequence"/>
</dbReference>
<accession>A0A1M6H385</accession>
<sequence length="65" mass="7089">MKKKINQRKYIILLIILIASIPAVNAQIGFPDDVDDETVAAPINGLIWLALTFGGALGILKSRKK</sequence>
<keyword evidence="1" id="KW-0812">Transmembrane</keyword>
<dbReference type="AlphaFoldDB" id="A0A1M6H385"/>
<keyword evidence="1" id="KW-0472">Membrane</keyword>
<dbReference type="EMBL" id="FQYY01000009">
    <property type="protein sequence ID" value="SHJ16592.1"/>
    <property type="molecule type" value="Genomic_DNA"/>
</dbReference>